<reference evidence="3 4" key="1">
    <citation type="submission" date="2019-12" db="EMBL/GenBank/DDBJ databases">
        <authorList>
            <person name="Kim Y.S."/>
        </authorList>
    </citation>
    <scope>NUCLEOTIDE SEQUENCE [LARGE SCALE GENOMIC DNA]</scope>
    <source>
        <strain evidence="3 4">MMS17-SY077</strain>
    </source>
</reference>
<dbReference type="RefSeq" id="WP_160424258.1">
    <property type="nucleotide sequence ID" value="NZ_WSTA01000034.1"/>
</dbReference>
<dbReference type="Proteomes" id="UP000438182">
    <property type="component" value="Unassembled WGS sequence"/>
</dbReference>
<feature type="transmembrane region" description="Helical" evidence="2">
    <location>
        <begin position="92"/>
        <end position="116"/>
    </location>
</feature>
<gene>
    <name evidence="3" type="ORF">GB864_09055</name>
</gene>
<name>A0A6I4P1T2_9MICO</name>
<feature type="transmembrane region" description="Helical" evidence="2">
    <location>
        <begin position="128"/>
        <end position="154"/>
    </location>
</feature>
<feature type="compositionally biased region" description="Low complexity" evidence="1">
    <location>
        <begin position="29"/>
        <end position="46"/>
    </location>
</feature>
<feature type="region of interest" description="Disordered" evidence="1">
    <location>
        <begin position="1"/>
        <end position="82"/>
    </location>
</feature>
<sequence>MPTDAFNTDRDRPIDPTTLQPAVPPQPAGQPGARPDPGATPPAAATSSQQLFTQPAAAPTTGAQRIAAQATGRQPTVQRAAPRRPLRVPPAFVVLLVLNLVVALAGCAIIVVGMFQEDADLEQLWRLYGAYVLGVGLVGLFLLLPLLAIIQAIYRAAEHVRGGR</sequence>
<organism evidence="3 4">
    <name type="scientific">Agromyces seonyuensis</name>
    <dbReference type="NCBI Taxonomy" id="2662446"/>
    <lineage>
        <taxon>Bacteria</taxon>
        <taxon>Bacillati</taxon>
        <taxon>Actinomycetota</taxon>
        <taxon>Actinomycetes</taxon>
        <taxon>Micrococcales</taxon>
        <taxon>Microbacteriaceae</taxon>
        <taxon>Agromyces</taxon>
    </lineage>
</organism>
<feature type="compositionally biased region" description="Low complexity" evidence="1">
    <location>
        <begin position="53"/>
        <end position="64"/>
    </location>
</feature>
<evidence type="ECO:0000256" key="1">
    <source>
        <dbReference type="SAM" id="MobiDB-lite"/>
    </source>
</evidence>
<protein>
    <submittedName>
        <fullName evidence="3">Uncharacterized protein</fullName>
    </submittedName>
</protein>
<proteinExistence type="predicted"/>
<evidence type="ECO:0000256" key="2">
    <source>
        <dbReference type="SAM" id="Phobius"/>
    </source>
</evidence>
<dbReference type="EMBL" id="WSTA01000034">
    <property type="protein sequence ID" value="MWB98695.1"/>
    <property type="molecule type" value="Genomic_DNA"/>
</dbReference>
<comment type="caution">
    <text evidence="3">The sequence shown here is derived from an EMBL/GenBank/DDBJ whole genome shotgun (WGS) entry which is preliminary data.</text>
</comment>
<evidence type="ECO:0000313" key="3">
    <source>
        <dbReference type="EMBL" id="MWB98695.1"/>
    </source>
</evidence>
<keyword evidence="2" id="KW-1133">Transmembrane helix</keyword>
<accession>A0A6I4P1T2</accession>
<keyword evidence="2" id="KW-0472">Membrane</keyword>
<evidence type="ECO:0000313" key="4">
    <source>
        <dbReference type="Proteomes" id="UP000438182"/>
    </source>
</evidence>
<keyword evidence="4" id="KW-1185">Reference proteome</keyword>
<dbReference type="AlphaFoldDB" id="A0A6I4P1T2"/>
<keyword evidence="2" id="KW-0812">Transmembrane</keyword>